<dbReference type="PROSITE" id="PS00135">
    <property type="entry name" value="TRYPSIN_SER"/>
    <property type="match status" value="1"/>
</dbReference>
<dbReference type="PANTHER" id="PTHR24250">
    <property type="entry name" value="CHYMOTRYPSIN-RELATED"/>
    <property type="match status" value="1"/>
</dbReference>
<dbReference type="InterPro" id="IPR018114">
    <property type="entry name" value="TRYPSIN_HIS"/>
</dbReference>
<keyword evidence="7" id="KW-0645">Protease</keyword>
<dbReference type="GO" id="GO:0090729">
    <property type="term" value="F:toxin activity"/>
    <property type="evidence" value="ECO:0007669"/>
    <property type="project" value="UniProtKB-KW"/>
</dbReference>
<dbReference type="EMBL" id="EU673453">
    <property type="protein sequence ID" value="ACI45416.1"/>
    <property type="molecule type" value="mRNA"/>
</dbReference>
<dbReference type="PANTHER" id="PTHR24250:SF50">
    <property type="entry name" value="PEPTIDASE S1 DOMAIN-CONTAINING PROTEIN"/>
    <property type="match status" value="1"/>
</dbReference>
<evidence type="ECO:0000256" key="9">
    <source>
        <dbReference type="SAM" id="SignalP"/>
    </source>
</evidence>
<keyword evidence="4" id="KW-1199">Hemostasis impairing toxin</keyword>
<protein>
    <submittedName>
        <fullName evidence="11">Trypsin-like serine proteinase T26</fullName>
    </submittedName>
</protein>
<evidence type="ECO:0000256" key="1">
    <source>
        <dbReference type="ARBA" id="ARBA00004239"/>
    </source>
</evidence>
<keyword evidence="6" id="KW-1205">Fibrinolytic toxin</keyword>
<proteinExistence type="evidence at transcript level"/>
<feature type="compositionally biased region" description="Low complexity" evidence="8">
    <location>
        <begin position="292"/>
        <end position="301"/>
    </location>
</feature>
<reference evidence="11" key="2">
    <citation type="submission" date="2008-04" db="EMBL/GenBank/DDBJ databases">
        <title>Ostrinia nubilalis serine proteases.</title>
        <authorList>
            <person name="Coates B.S."/>
        </authorList>
    </citation>
    <scope>NUCLEOTIDE SEQUENCE</scope>
    <source>
        <tissue evidence="11">Midgut</tissue>
    </source>
</reference>
<evidence type="ECO:0000256" key="5">
    <source>
        <dbReference type="ARBA" id="ARBA00055534"/>
    </source>
</evidence>
<dbReference type="SUPFAM" id="SSF50494">
    <property type="entry name" value="Trypsin-like serine proteases"/>
    <property type="match status" value="1"/>
</dbReference>
<dbReference type="InterPro" id="IPR009003">
    <property type="entry name" value="Peptidase_S1_PA"/>
</dbReference>
<dbReference type="Pfam" id="PF00089">
    <property type="entry name" value="Trypsin"/>
    <property type="match status" value="1"/>
</dbReference>
<feature type="compositionally biased region" description="Low complexity" evidence="8">
    <location>
        <begin position="308"/>
        <end position="336"/>
    </location>
</feature>
<evidence type="ECO:0000259" key="10">
    <source>
        <dbReference type="PROSITE" id="PS50240"/>
    </source>
</evidence>
<sequence length="342" mass="36754">MLGYIVLVLAVAGAPAFAGDELTFPEVARGAARIVSGWEAQEGQIPHQISLRMVNPGGGVSSCGASLIHHEWALTAAHCTAARVSLVLRFGTVNLTRPALIQESTEYYNHPSYNEAFPSVVQPNDIGVIKLRRPVEYTDLIKPVRIQRSADKDKSHDRVQMTASGWGLLWTQATSPENLNWVYLLGVENSYCRVRYGFSSIIQDSTICASAYNVSSQSTCQGDSGGPLTVVDVDGQLSVVGVTSFVSGTGCHTDFPAGFIRAGYYHDWYYQLTGINFDWDPEEAGSGEDSSEGSNENSTESSNEDSNESSNENSNESSSESSSGSSSESSIGSSESTSEEDK</sequence>
<comment type="function">
    <text evidence="5">Fibrinolytic activity; shows preferential cleavage of Arg-Gly bonds in all three fibrinogen chains. Contact with the caterpillars causes severe bleeding, due the anticoagulant effect of the protein.</text>
</comment>
<dbReference type="PROSITE" id="PS00134">
    <property type="entry name" value="TRYPSIN_HIS"/>
    <property type="match status" value="1"/>
</dbReference>
<dbReference type="CDD" id="cd00190">
    <property type="entry name" value="Tryp_SPc"/>
    <property type="match status" value="1"/>
</dbReference>
<evidence type="ECO:0000313" key="11">
    <source>
        <dbReference type="EMBL" id="ACI45416.1"/>
    </source>
</evidence>
<keyword evidence="2" id="KW-0800">Toxin</keyword>
<evidence type="ECO:0000256" key="6">
    <source>
        <dbReference type="ARBA" id="ARBA00084094"/>
    </source>
</evidence>
<evidence type="ECO:0000256" key="2">
    <source>
        <dbReference type="ARBA" id="ARBA00022656"/>
    </source>
</evidence>
<dbReference type="PRINTS" id="PR00722">
    <property type="entry name" value="CHYMOTRYPSIN"/>
</dbReference>
<comment type="subcellular location">
    <subcellularLocation>
        <location evidence="1">Secreted</location>
        <location evidence="1">Extracellular space</location>
    </subcellularLocation>
</comment>
<dbReference type="GO" id="GO:0005576">
    <property type="term" value="C:extracellular region"/>
    <property type="evidence" value="ECO:0007669"/>
    <property type="project" value="UniProtKB-SubCell"/>
</dbReference>
<keyword evidence="9" id="KW-0732">Signal</keyword>
<dbReference type="GO" id="GO:0004252">
    <property type="term" value="F:serine-type endopeptidase activity"/>
    <property type="evidence" value="ECO:0007669"/>
    <property type="project" value="InterPro"/>
</dbReference>
<evidence type="ECO:0000256" key="8">
    <source>
        <dbReference type="SAM" id="MobiDB-lite"/>
    </source>
</evidence>
<evidence type="ECO:0000256" key="3">
    <source>
        <dbReference type="ARBA" id="ARBA00023157"/>
    </source>
</evidence>
<name>B6D1R0_OSTNU</name>
<evidence type="ECO:0000256" key="4">
    <source>
        <dbReference type="ARBA" id="ARBA00023240"/>
    </source>
</evidence>
<accession>B6D1R0</accession>
<dbReference type="PROSITE" id="PS50240">
    <property type="entry name" value="TRYPSIN_DOM"/>
    <property type="match status" value="1"/>
</dbReference>
<feature type="region of interest" description="Disordered" evidence="8">
    <location>
        <begin position="280"/>
        <end position="342"/>
    </location>
</feature>
<dbReference type="InterPro" id="IPR043504">
    <property type="entry name" value="Peptidase_S1_PA_chymotrypsin"/>
</dbReference>
<dbReference type="InterPro" id="IPR033116">
    <property type="entry name" value="TRYPSIN_SER"/>
</dbReference>
<dbReference type="InterPro" id="IPR001314">
    <property type="entry name" value="Peptidase_S1A"/>
</dbReference>
<feature type="signal peptide" evidence="9">
    <location>
        <begin position="1"/>
        <end position="18"/>
    </location>
</feature>
<keyword evidence="3" id="KW-1015">Disulfide bond</keyword>
<dbReference type="InterPro" id="IPR001254">
    <property type="entry name" value="Trypsin_dom"/>
</dbReference>
<dbReference type="Gene3D" id="2.40.10.10">
    <property type="entry name" value="Trypsin-like serine proteases"/>
    <property type="match status" value="2"/>
</dbReference>
<evidence type="ECO:0000256" key="7">
    <source>
        <dbReference type="RuleBase" id="RU363034"/>
    </source>
</evidence>
<feature type="domain" description="Peptidase S1" evidence="10">
    <location>
        <begin position="34"/>
        <end position="274"/>
    </location>
</feature>
<keyword evidence="7" id="KW-0378">Hydrolase</keyword>
<reference evidence="11" key="1">
    <citation type="journal article" date="2008" name="Insect Mol. Biol.">
        <title>Mining an Ostrinia nubilalis midgut expressed sequence tag (EST) library for candidate genes and single nucleotide polymorphisms (SNPs).</title>
        <authorList>
            <person name="Coates B.S."/>
            <person name="Sumerford D.V."/>
            <person name="Hellmich R.L."/>
            <person name="Lewis L.C."/>
        </authorList>
    </citation>
    <scope>NUCLEOTIDE SEQUENCE</scope>
    <source>
        <tissue evidence="11">Midgut</tissue>
    </source>
</reference>
<organism evidence="11">
    <name type="scientific">Ostrinia nubilalis</name>
    <name type="common">European corn borer</name>
    <name type="synonym">Pyralis nubilalis</name>
    <dbReference type="NCBI Taxonomy" id="29057"/>
    <lineage>
        <taxon>Eukaryota</taxon>
        <taxon>Metazoa</taxon>
        <taxon>Ecdysozoa</taxon>
        <taxon>Arthropoda</taxon>
        <taxon>Hexapoda</taxon>
        <taxon>Insecta</taxon>
        <taxon>Pterygota</taxon>
        <taxon>Neoptera</taxon>
        <taxon>Endopterygota</taxon>
        <taxon>Lepidoptera</taxon>
        <taxon>Glossata</taxon>
        <taxon>Ditrysia</taxon>
        <taxon>Pyraloidea</taxon>
        <taxon>Crambidae</taxon>
        <taxon>Pyraustinae</taxon>
        <taxon>Ostrinia</taxon>
    </lineage>
</organism>
<keyword evidence="7" id="KW-0720">Serine protease</keyword>
<feature type="compositionally biased region" description="Acidic residues" evidence="8">
    <location>
        <begin position="280"/>
        <end position="291"/>
    </location>
</feature>
<dbReference type="MEROPS" id="S01.086"/>
<feature type="chain" id="PRO_5002841573" evidence="9">
    <location>
        <begin position="19"/>
        <end position="342"/>
    </location>
</feature>
<dbReference type="FunFam" id="2.40.10.10:FF:000068">
    <property type="entry name" value="transmembrane protease serine 2"/>
    <property type="match status" value="1"/>
</dbReference>
<dbReference type="SMART" id="SM00020">
    <property type="entry name" value="Tryp_SPc"/>
    <property type="match status" value="1"/>
</dbReference>
<dbReference type="AlphaFoldDB" id="B6D1R0"/>
<dbReference type="GO" id="GO:0006508">
    <property type="term" value="P:proteolysis"/>
    <property type="evidence" value="ECO:0007669"/>
    <property type="project" value="UniProtKB-KW"/>
</dbReference>